<comment type="similarity">
    <text evidence="2">Belongs to the ADIP family.</text>
</comment>
<dbReference type="Proteomes" id="UP000030106">
    <property type="component" value="Unassembled WGS sequence"/>
</dbReference>
<feature type="compositionally biased region" description="Low complexity" evidence="9">
    <location>
        <begin position="504"/>
        <end position="514"/>
    </location>
</feature>
<protein>
    <submittedName>
        <fullName evidence="10">Beta,beta-carotene 15,15'-monooxygenase</fullName>
    </submittedName>
</protein>
<feature type="compositionally biased region" description="Basic residues" evidence="9">
    <location>
        <begin position="740"/>
        <end position="760"/>
    </location>
</feature>
<comment type="cofactor">
    <cofactor evidence="7">
        <name>Fe(2+)</name>
        <dbReference type="ChEBI" id="CHEBI:29033"/>
    </cofactor>
    <text evidence="7">Binds 1 Fe(2+) ion per subunit.</text>
</comment>
<organism evidence="10 11">
    <name type="scientific">Beauveria bassiana D1-5</name>
    <dbReference type="NCBI Taxonomy" id="1245745"/>
    <lineage>
        <taxon>Eukaryota</taxon>
        <taxon>Fungi</taxon>
        <taxon>Dikarya</taxon>
        <taxon>Ascomycota</taxon>
        <taxon>Pezizomycotina</taxon>
        <taxon>Sordariomycetes</taxon>
        <taxon>Hypocreomycetidae</taxon>
        <taxon>Hypocreales</taxon>
        <taxon>Cordycipitaceae</taxon>
        <taxon>Beauveria</taxon>
    </lineage>
</organism>
<feature type="region of interest" description="Disordered" evidence="9">
    <location>
        <begin position="590"/>
        <end position="643"/>
    </location>
</feature>
<proteinExistence type="inferred from homology"/>
<dbReference type="eggNOG" id="ENOG502RZ1J">
    <property type="taxonomic scope" value="Eukaryota"/>
</dbReference>
<evidence type="ECO:0000256" key="1">
    <source>
        <dbReference type="ARBA" id="ARBA00006787"/>
    </source>
</evidence>
<evidence type="ECO:0000256" key="5">
    <source>
        <dbReference type="ARBA" id="ARBA00023004"/>
    </source>
</evidence>
<evidence type="ECO:0000313" key="10">
    <source>
        <dbReference type="EMBL" id="KGQ10464.1"/>
    </source>
</evidence>
<dbReference type="GO" id="GO:0010436">
    <property type="term" value="F:carotenoid dioxygenase activity"/>
    <property type="evidence" value="ECO:0007669"/>
    <property type="project" value="TreeGrafter"/>
</dbReference>
<feature type="compositionally biased region" description="Polar residues" evidence="9">
    <location>
        <begin position="772"/>
        <end position="789"/>
    </location>
</feature>
<feature type="compositionally biased region" description="Basic and acidic residues" evidence="9">
    <location>
        <begin position="679"/>
        <end position="694"/>
    </location>
</feature>
<feature type="compositionally biased region" description="Acidic residues" evidence="9">
    <location>
        <begin position="365"/>
        <end position="378"/>
    </location>
</feature>
<feature type="compositionally biased region" description="Basic and acidic residues" evidence="9">
    <location>
        <begin position="590"/>
        <end position="610"/>
    </location>
</feature>
<dbReference type="PANTHER" id="PTHR10543:SF24">
    <property type="entry name" value="CAROTENOID ISOMEROOXYGENASE"/>
    <property type="match status" value="1"/>
</dbReference>
<dbReference type="InterPro" id="IPR021622">
    <property type="entry name" value="Afadin/alpha-actinin-bd"/>
</dbReference>
<evidence type="ECO:0000256" key="9">
    <source>
        <dbReference type="SAM" id="MobiDB-lite"/>
    </source>
</evidence>
<feature type="region of interest" description="Disordered" evidence="9">
    <location>
        <begin position="365"/>
        <end position="559"/>
    </location>
</feature>
<feature type="compositionally biased region" description="Polar residues" evidence="9">
    <location>
        <begin position="484"/>
        <end position="493"/>
    </location>
</feature>
<feature type="coiled-coil region" evidence="8">
    <location>
        <begin position="73"/>
        <end position="135"/>
    </location>
</feature>
<dbReference type="GO" id="GO:0046872">
    <property type="term" value="F:metal ion binding"/>
    <property type="evidence" value="ECO:0007669"/>
    <property type="project" value="UniProtKB-KW"/>
</dbReference>
<keyword evidence="3 7" id="KW-0479">Metal-binding</keyword>
<dbReference type="GO" id="GO:0016121">
    <property type="term" value="P:carotene catabolic process"/>
    <property type="evidence" value="ECO:0007669"/>
    <property type="project" value="TreeGrafter"/>
</dbReference>
<gene>
    <name evidence="10" type="ORF">BBAD15_g4184</name>
</gene>
<keyword evidence="4" id="KW-0560">Oxidoreductase</keyword>
<accession>A0A0A2WBU2</accession>
<dbReference type="InterPro" id="IPR004294">
    <property type="entry name" value="Carotenoid_Oase"/>
</dbReference>
<sequence length="1370" mass="151081">MVDTENLRTASAYINNQLLSRGLLRDGQTIDFAGHGKCEDASVTAGRIISVVNDLILRRDRDADHRESLSATMRSLRAENIKHLNDISKLEERAAEAQRKLEIATSAENAAKTQLKSAESTMRGLKEQLARTKALVAQTRTSCATEVRRRDRQIDTLKKQLGEAGRARGARTNPAITTITITGNVDEEPPSPTKTGGMMTDEYSLRGESTVSLAKLSQNLSEENEAVLALMSKAMDQLREMSGWEEGKGNTQKNQQKNLEDMSMELESIMEHMRNILNNPSFVSIEEVVAREEEINRLKEGWVKMETRWKDAMLLIDAWRKRMAAGGSPIREDELKHGFRLGSVRLTGTTSDIGDSTLAPLEEALEEEEKEEYGEEDIYDHSGEESEHLDDENAAYYGEDNEHRGEMANDELLEKEAPHDEARQDSEYSQEEPEKTPEEMTEKSSEIPAQQIEAEAPAINDTSRESTPLPEPPRLSPLRKSSSAGNRGSQQAQPIALSRRKQPETSTSSSLPEPSQRHRSASGALHVQKRGLEQPGRRPTRVASKVSEATSNRQLPTRITSLEEALLYPPKQAVEPKLEGPVAEQLATKIEKMTQPKQDLKTDAQSETKLRKATAPASQRSISGLTPRKPFPRPAEPISQQSPLTMSNIAAKLAASEADADRVRAKVLAARSRPITLKPFDRLKDSHGVAHEDGPSSGAETQTHDHAAASETRTEKVENVDPAKIDPERLVREQDDGHLKVQKRKRDIRISSKRTSRRRILPPSEEQKNKRTQNTSRSMSLCGSGTQRRTTAEEGADGRQILQNILNKKYNDWPNEAGFVGLTEHHGPVKLRVHGTIPSYAAGALYRTGPGVGGIETAERGTHHVSHWFDGFAHTHRFDIAADPDANGATATVTYSSRRQGQEYIDKIKKKGWRAGITFAQRSDPCVGLFAKVASRFEKEVNNNVAVLRNVPGLDKDKVPTPAAGGHSVVTTGNIAISTDKSVLQVLDKDTLEAVDNGTQAERFHPDLRGALSISHAQRDEATGDLFNVNLEFGRVPKYRFFRVNAASGTTDILATVAERDVCAAYIHSFFLTENHVVLCVPSSHFAWFGAKIYWEGNVLDAIKPFDRAAATPPCQWVVVDRRRGGRRGVVARFATPAGFFFHSVNAFEETVKDKEEQGATRTYLNLDYIHYETTAPLYAMYYDVILRRNGAADAFWRDRATAEAMRPRFVRRRFALPADSEPQKSAAAAAAAAAVATAPEVLSIPAPHIGELPTINPAYACRQYRYVYSVPSRGLSTAIGECLAKTDLVTRDALIWSGPKGHTPGEGIFVARPGAVDEDDGVLLSVVLDGEGKRSYLLCLDARTMTETGRAEADFAIAMGLHGLHAPAA</sequence>
<dbReference type="OrthoDB" id="312015at2759"/>
<feature type="binding site" evidence="7">
    <location>
        <position position="1068"/>
    </location>
    <ligand>
        <name>Fe cation</name>
        <dbReference type="ChEBI" id="CHEBI:24875"/>
        <note>catalytic</note>
    </ligand>
</feature>
<feature type="binding site" evidence="7">
    <location>
        <position position="1143"/>
    </location>
    <ligand>
        <name>Fe cation</name>
        <dbReference type="ChEBI" id="CHEBI:24875"/>
        <note>catalytic</note>
    </ligand>
</feature>
<dbReference type="PANTHER" id="PTHR10543">
    <property type="entry name" value="BETA-CAROTENE DIOXYGENASE"/>
    <property type="match status" value="1"/>
</dbReference>
<evidence type="ECO:0000256" key="2">
    <source>
        <dbReference type="ARBA" id="ARBA00009291"/>
    </source>
</evidence>
<keyword evidence="10" id="KW-0503">Monooxygenase</keyword>
<feature type="region of interest" description="Disordered" evidence="9">
    <location>
        <begin position="679"/>
        <end position="796"/>
    </location>
</feature>
<dbReference type="Pfam" id="PF11559">
    <property type="entry name" value="ADIP"/>
    <property type="match status" value="1"/>
</dbReference>
<name>A0A0A2WBU2_BEABA</name>
<keyword evidence="6 8" id="KW-0175">Coiled coil</keyword>
<feature type="compositionally biased region" description="Basic and acidic residues" evidence="9">
    <location>
        <begin position="702"/>
        <end position="739"/>
    </location>
</feature>
<evidence type="ECO:0000256" key="3">
    <source>
        <dbReference type="ARBA" id="ARBA00022723"/>
    </source>
</evidence>
<feature type="binding site" evidence="7">
    <location>
        <position position="1363"/>
    </location>
    <ligand>
        <name>Fe cation</name>
        <dbReference type="ChEBI" id="CHEBI:24875"/>
        <note>catalytic</note>
    </ligand>
</feature>
<feature type="compositionally biased region" description="Basic and acidic residues" evidence="9">
    <location>
        <begin position="400"/>
        <end position="445"/>
    </location>
</feature>
<dbReference type="HOGENOM" id="CLU_256354_0_0_1"/>
<dbReference type="GO" id="GO:0004497">
    <property type="term" value="F:monooxygenase activity"/>
    <property type="evidence" value="ECO:0007669"/>
    <property type="project" value="UniProtKB-KW"/>
</dbReference>
<keyword evidence="5 7" id="KW-0408">Iron</keyword>
<feature type="binding site" evidence="7">
    <location>
        <position position="1016"/>
    </location>
    <ligand>
        <name>Fe cation</name>
        <dbReference type="ChEBI" id="CHEBI:24875"/>
        <note>catalytic</note>
    </ligand>
</feature>
<dbReference type="Pfam" id="PF03055">
    <property type="entry name" value="RPE65"/>
    <property type="match status" value="1"/>
</dbReference>
<evidence type="ECO:0000256" key="4">
    <source>
        <dbReference type="ARBA" id="ARBA00023002"/>
    </source>
</evidence>
<dbReference type="EMBL" id="ANFO01000313">
    <property type="protein sequence ID" value="KGQ10464.1"/>
    <property type="molecule type" value="Genomic_DNA"/>
</dbReference>
<evidence type="ECO:0000256" key="8">
    <source>
        <dbReference type="SAM" id="Coils"/>
    </source>
</evidence>
<evidence type="ECO:0000313" key="11">
    <source>
        <dbReference type="Proteomes" id="UP000030106"/>
    </source>
</evidence>
<reference evidence="10 11" key="1">
    <citation type="submission" date="2012-10" db="EMBL/GenBank/DDBJ databases">
        <title>Genome sequencing and analysis of entomopathogenic fungi Beauveria bassiana D1-5.</title>
        <authorList>
            <person name="Li Q."/>
            <person name="Wang L."/>
            <person name="Zhang Z."/>
            <person name="Wang Q."/>
            <person name="Ren J."/>
            <person name="Wang M."/>
            <person name="Xu W."/>
            <person name="Wang J."/>
            <person name="Lu Y."/>
            <person name="Du Q."/>
            <person name="Sun Z."/>
        </authorList>
    </citation>
    <scope>NUCLEOTIDE SEQUENCE [LARGE SCALE GENOMIC DNA]</scope>
    <source>
        <strain evidence="10 11">D1-5</strain>
    </source>
</reference>
<comment type="caution">
    <text evidence="10">The sequence shown here is derived from an EMBL/GenBank/DDBJ whole genome shotgun (WGS) entry which is preliminary data.</text>
</comment>
<dbReference type="STRING" id="1245745.A0A0A2WBU2"/>
<feature type="compositionally biased region" description="Polar residues" evidence="9">
    <location>
        <begin position="547"/>
        <end position="559"/>
    </location>
</feature>
<evidence type="ECO:0000256" key="7">
    <source>
        <dbReference type="PIRSR" id="PIRSR604294-1"/>
    </source>
</evidence>
<evidence type="ECO:0000256" key="6">
    <source>
        <dbReference type="ARBA" id="ARBA00023054"/>
    </source>
</evidence>
<comment type="similarity">
    <text evidence="1">Belongs to the carotenoid oxygenase family.</text>
</comment>